<evidence type="ECO:0000256" key="4">
    <source>
        <dbReference type="SAM" id="MobiDB-lite"/>
    </source>
</evidence>
<keyword evidence="3" id="KW-0539">Nucleus</keyword>
<reference evidence="6" key="3">
    <citation type="submission" date="2025-09" db="UniProtKB">
        <authorList>
            <consortium name="Ensembl"/>
        </authorList>
    </citation>
    <scope>IDENTIFICATION</scope>
</reference>
<keyword evidence="2" id="KW-0143">Chaperone</keyword>
<gene>
    <name evidence="6" type="primary">hirip3</name>
</gene>
<dbReference type="Proteomes" id="UP000694680">
    <property type="component" value="Chromosome 8"/>
</dbReference>
<evidence type="ECO:0000256" key="2">
    <source>
        <dbReference type="ARBA" id="ARBA00023186"/>
    </source>
</evidence>
<dbReference type="SMART" id="SM01082">
    <property type="entry name" value="CHZ"/>
    <property type="match status" value="1"/>
</dbReference>
<evidence type="ECO:0000259" key="5">
    <source>
        <dbReference type="SMART" id="SM01082"/>
    </source>
</evidence>
<dbReference type="PANTHER" id="PTHR15410">
    <property type="entry name" value="HIRA-INTERACTING PROTEIN 3"/>
    <property type="match status" value="1"/>
</dbReference>
<reference evidence="6" key="2">
    <citation type="submission" date="2025-08" db="UniProtKB">
        <authorList>
            <consortium name="Ensembl"/>
        </authorList>
    </citation>
    <scope>IDENTIFICATION</scope>
</reference>
<feature type="compositionally biased region" description="Acidic residues" evidence="4">
    <location>
        <begin position="106"/>
        <end position="116"/>
    </location>
</feature>
<feature type="region of interest" description="Disordered" evidence="4">
    <location>
        <begin position="70"/>
        <end position="219"/>
    </location>
</feature>
<dbReference type="InterPro" id="IPR019098">
    <property type="entry name" value="Histone_chaperone_domain_CHZ"/>
</dbReference>
<dbReference type="Ensembl" id="ENSGWIT00000027968.1">
    <property type="protein sequence ID" value="ENSGWIP00000025598.1"/>
    <property type="gene ID" value="ENSGWIG00000013481.1"/>
</dbReference>
<feature type="compositionally biased region" description="Basic and acidic residues" evidence="4">
    <location>
        <begin position="82"/>
        <end position="105"/>
    </location>
</feature>
<protein>
    <recommendedName>
        <fullName evidence="5">Histone chaperone domain-containing protein</fullName>
    </recommendedName>
</protein>
<evidence type="ECO:0000256" key="3">
    <source>
        <dbReference type="ARBA" id="ARBA00023242"/>
    </source>
</evidence>
<dbReference type="GO" id="GO:0005634">
    <property type="term" value="C:nucleus"/>
    <property type="evidence" value="ECO:0007669"/>
    <property type="project" value="UniProtKB-SubCell"/>
</dbReference>
<reference evidence="6" key="1">
    <citation type="submission" date="2020-06" db="EMBL/GenBank/DDBJ databases">
        <authorList>
            <consortium name="Wellcome Sanger Institute Data Sharing"/>
        </authorList>
    </citation>
    <scope>NUCLEOTIDE SEQUENCE [LARGE SCALE GENOMIC DNA]</scope>
</reference>
<evidence type="ECO:0000313" key="6">
    <source>
        <dbReference type="Ensembl" id="ENSGWIP00000025598.1"/>
    </source>
</evidence>
<sequence length="358" mass="40172">MLNNIIIIIIIMYQFHIAELTLGILRKRYLTHAGCDSLSPEVKQKFKQVVEEELIRMQVFVLDMLYEEGEDEEQNKSGSNKKKQDSLKPQPEENKRSKEMSSKDSSDDEIINDSDEGQTVTPRKEAKINSGSEESISEADAKSEKGDTNSDSSDDQGKKAATKKSNDSDSDSSQITSDDDKPVKKEEKTTKKNGAKKEGRQPSVSNHRKSKESSVCDGEKAVNRLKHYITLCGARKNYKKLFEGCKSVSSQLNILRKVLEDLGVHGNPSIKKCKKAKKKLERAQELADLDLSNIITTKGRPKRGGAWQKQADPLPSTYQRAMNSGSDSDQEDNGTRRRRRVTEWDNLRGIISDDGDSD</sequence>
<feature type="region of interest" description="Disordered" evidence="4">
    <location>
        <begin position="296"/>
        <end position="341"/>
    </location>
</feature>
<dbReference type="PANTHER" id="PTHR15410:SF2">
    <property type="entry name" value="HIRA-INTERACTING PROTEIN 3"/>
    <property type="match status" value="1"/>
</dbReference>
<feature type="compositionally biased region" description="Polar residues" evidence="4">
    <location>
        <begin position="316"/>
        <end position="327"/>
    </location>
</feature>
<feature type="compositionally biased region" description="Basic and acidic residues" evidence="4">
    <location>
        <begin position="178"/>
        <end position="200"/>
    </location>
</feature>
<evidence type="ECO:0000256" key="1">
    <source>
        <dbReference type="ARBA" id="ARBA00004123"/>
    </source>
</evidence>
<feature type="domain" description="Histone chaperone" evidence="5">
    <location>
        <begin position="280"/>
        <end position="316"/>
    </location>
</feature>
<comment type="subcellular location">
    <subcellularLocation>
        <location evidence="1">Nucleus</location>
    </subcellularLocation>
</comment>
<feature type="compositionally biased region" description="Basic and acidic residues" evidence="4">
    <location>
        <begin position="139"/>
        <end position="148"/>
    </location>
</feature>
<keyword evidence="7" id="KW-1185">Reference proteome</keyword>
<organism evidence="6 7">
    <name type="scientific">Gouania willdenowi</name>
    <name type="common">Blunt-snouted clingfish</name>
    <name type="synonym">Lepadogaster willdenowi</name>
    <dbReference type="NCBI Taxonomy" id="441366"/>
    <lineage>
        <taxon>Eukaryota</taxon>
        <taxon>Metazoa</taxon>
        <taxon>Chordata</taxon>
        <taxon>Craniata</taxon>
        <taxon>Vertebrata</taxon>
        <taxon>Euteleostomi</taxon>
        <taxon>Actinopterygii</taxon>
        <taxon>Neopterygii</taxon>
        <taxon>Teleostei</taxon>
        <taxon>Neoteleostei</taxon>
        <taxon>Acanthomorphata</taxon>
        <taxon>Ovalentaria</taxon>
        <taxon>Blenniimorphae</taxon>
        <taxon>Blenniiformes</taxon>
        <taxon>Gobiesocoidei</taxon>
        <taxon>Gobiesocidae</taxon>
        <taxon>Gobiesocinae</taxon>
        <taxon>Gouania</taxon>
    </lineage>
</organism>
<name>A0A8C5ETF4_GOUWI</name>
<dbReference type="AlphaFoldDB" id="A0A8C5ETF4"/>
<proteinExistence type="predicted"/>
<accession>A0A8C5ETF4</accession>
<evidence type="ECO:0000313" key="7">
    <source>
        <dbReference type="Proteomes" id="UP000694680"/>
    </source>
</evidence>
<dbReference type="InterPro" id="IPR037647">
    <property type="entry name" value="HIRIP3"/>
</dbReference>